<dbReference type="Proteomes" id="UP001249240">
    <property type="component" value="Unassembled WGS sequence"/>
</dbReference>
<dbReference type="EMBL" id="JARPXM010000007">
    <property type="protein sequence ID" value="MDT2538253.1"/>
    <property type="molecule type" value="Genomic_DNA"/>
</dbReference>
<dbReference type="RefSeq" id="WP_252663990.1">
    <property type="nucleotide sequence ID" value="NZ_JAQESB010000060.1"/>
</dbReference>
<gene>
    <name evidence="2" type="ORF">P7D78_08960</name>
</gene>
<evidence type="ECO:0000313" key="3">
    <source>
        <dbReference type="Proteomes" id="UP001249240"/>
    </source>
</evidence>
<evidence type="ECO:0000313" key="2">
    <source>
        <dbReference type="EMBL" id="MDT2538253.1"/>
    </source>
</evidence>
<dbReference type="InterPro" id="IPR010982">
    <property type="entry name" value="Lambda_DNA-bd_dom_sf"/>
</dbReference>
<dbReference type="PROSITE" id="PS50943">
    <property type="entry name" value="HTH_CROC1"/>
    <property type="match status" value="1"/>
</dbReference>
<dbReference type="AlphaFoldDB" id="A0AAW8SY66"/>
<protein>
    <submittedName>
        <fullName evidence="2">Helix-turn-helix transcriptional regulator</fullName>
    </submittedName>
</protein>
<dbReference type="CDD" id="cd00093">
    <property type="entry name" value="HTH_XRE"/>
    <property type="match status" value="1"/>
</dbReference>
<evidence type="ECO:0000259" key="1">
    <source>
        <dbReference type="PROSITE" id="PS50943"/>
    </source>
</evidence>
<accession>A0AAW8SY66</accession>
<dbReference type="SUPFAM" id="SSF47413">
    <property type="entry name" value="lambda repressor-like DNA-binding domains"/>
    <property type="match status" value="1"/>
</dbReference>
<proteinExistence type="predicted"/>
<dbReference type="InterPro" id="IPR001387">
    <property type="entry name" value="Cro/C1-type_HTH"/>
</dbReference>
<dbReference type="SMART" id="SM00530">
    <property type="entry name" value="HTH_XRE"/>
    <property type="match status" value="1"/>
</dbReference>
<organism evidence="2 3">
    <name type="scientific">Enterococcus raffinosus</name>
    <dbReference type="NCBI Taxonomy" id="71452"/>
    <lineage>
        <taxon>Bacteria</taxon>
        <taxon>Bacillati</taxon>
        <taxon>Bacillota</taxon>
        <taxon>Bacilli</taxon>
        <taxon>Lactobacillales</taxon>
        <taxon>Enterococcaceae</taxon>
        <taxon>Enterococcus</taxon>
    </lineage>
</organism>
<dbReference type="Pfam" id="PF01381">
    <property type="entry name" value="HTH_3"/>
    <property type="match status" value="1"/>
</dbReference>
<dbReference type="Gene3D" id="1.10.260.40">
    <property type="entry name" value="lambda repressor-like DNA-binding domains"/>
    <property type="match status" value="1"/>
</dbReference>
<comment type="caution">
    <text evidence="2">The sequence shown here is derived from an EMBL/GenBank/DDBJ whole genome shotgun (WGS) entry which is preliminary data.</text>
</comment>
<dbReference type="GO" id="GO:0003677">
    <property type="term" value="F:DNA binding"/>
    <property type="evidence" value="ECO:0007669"/>
    <property type="project" value="InterPro"/>
</dbReference>
<sequence>MGLYERIKEAASKKNISIARLERETGMSNGSVSKWSRNAPSADKVSVVAKYLNVSTDFLLGNTENPSTFDSKKMPDDLDQILDNAKSFDGKPMTENDREAIRAYLEGRFSK</sequence>
<name>A0AAW8SY66_9ENTE</name>
<feature type="domain" description="HTH cro/C1-type" evidence="1">
    <location>
        <begin position="7"/>
        <end position="59"/>
    </location>
</feature>
<reference evidence="2" key="1">
    <citation type="submission" date="2023-03" db="EMBL/GenBank/DDBJ databases">
        <authorList>
            <person name="Shen W."/>
            <person name="Cai J."/>
        </authorList>
    </citation>
    <scope>NUCLEOTIDE SEQUENCE</scope>
    <source>
        <strain evidence="2">B646-2</strain>
    </source>
</reference>